<feature type="region of interest" description="Disordered" evidence="1">
    <location>
        <begin position="175"/>
        <end position="225"/>
    </location>
</feature>
<protein>
    <submittedName>
        <fullName evidence="4">P-loop containing nucleoside triphosphate hydrolase protein</fullName>
    </submittedName>
</protein>
<dbReference type="SUPFAM" id="SSF52540">
    <property type="entry name" value="P-loop containing nucleoside triphosphate hydrolases"/>
    <property type="match status" value="1"/>
</dbReference>
<organism evidence="4 5">
    <name type="scientific">Clathrospora elynae</name>
    <dbReference type="NCBI Taxonomy" id="706981"/>
    <lineage>
        <taxon>Eukaryota</taxon>
        <taxon>Fungi</taxon>
        <taxon>Dikarya</taxon>
        <taxon>Ascomycota</taxon>
        <taxon>Pezizomycotina</taxon>
        <taxon>Dothideomycetes</taxon>
        <taxon>Pleosporomycetidae</taxon>
        <taxon>Pleosporales</taxon>
        <taxon>Diademaceae</taxon>
        <taxon>Clathrospora</taxon>
    </lineage>
</organism>
<dbReference type="GO" id="GO:0016787">
    <property type="term" value="F:hydrolase activity"/>
    <property type="evidence" value="ECO:0007669"/>
    <property type="project" value="UniProtKB-KW"/>
</dbReference>
<evidence type="ECO:0000256" key="1">
    <source>
        <dbReference type="SAM" id="MobiDB-lite"/>
    </source>
</evidence>
<evidence type="ECO:0000259" key="3">
    <source>
        <dbReference type="Pfam" id="PF24564"/>
    </source>
</evidence>
<feature type="domain" description="Dynamin N-terminal" evidence="2">
    <location>
        <begin position="97"/>
        <end position="395"/>
    </location>
</feature>
<dbReference type="AlphaFoldDB" id="A0A6A5SIS1"/>
<dbReference type="PANTHER" id="PTHR36681">
    <property type="entry name" value="NUCLEAR GTPASE, GERMINAL CENTER-ASSOCIATED, TANDEM DUPLICATE 3"/>
    <property type="match status" value="1"/>
</dbReference>
<dbReference type="Gene3D" id="3.40.50.300">
    <property type="entry name" value="P-loop containing nucleotide triphosphate hydrolases"/>
    <property type="match status" value="2"/>
</dbReference>
<proteinExistence type="predicted"/>
<name>A0A6A5SIS1_9PLEO</name>
<dbReference type="Pfam" id="PF00350">
    <property type="entry name" value="Dynamin_N"/>
    <property type="match status" value="1"/>
</dbReference>
<feature type="compositionally biased region" description="Acidic residues" evidence="1">
    <location>
        <begin position="184"/>
        <end position="202"/>
    </location>
</feature>
<evidence type="ECO:0000313" key="5">
    <source>
        <dbReference type="Proteomes" id="UP000800038"/>
    </source>
</evidence>
<dbReference type="Pfam" id="PF24564">
    <property type="entry name" value="DUF7605"/>
    <property type="match status" value="1"/>
</dbReference>
<dbReference type="InterPro" id="IPR056024">
    <property type="entry name" value="DUF7605"/>
</dbReference>
<feature type="domain" description="DUF7605" evidence="3">
    <location>
        <begin position="605"/>
        <end position="767"/>
    </location>
</feature>
<dbReference type="CDD" id="cd00882">
    <property type="entry name" value="Ras_like_GTPase"/>
    <property type="match status" value="2"/>
</dbReference>
<feature type="region of interest" description="Disordered" evidence="1">
    <location>
        <begin position="1"/>
        <end position="41"/>
    </location>
</feature>
<sequence length="914" mass="103493">MATQPDTEPPNPRSQAGLASPGTKKRKYTYDPSSKEQFPDDPWYSLDHENIIAMVGNMCDSLVNPLQKFAPDFEGVQELIKAAEEAKKLPDIKQFCLAVLGEQGVGKSSLINALLDRDLLENSGSAQACTALATKILHKKGATDDTRKSDVRIEFLDEEEIGECIDGQIERWTDMYPGSGVEQQDSDDEDDGVEKEEPSDEESPQRNPLLADRGPKKTSRENKAAASTAKDFFAILFEVKKTGPSRRWLNDELHNTDIREGDFKGRCYQQAKQRLSQIGTLLPVQDGTVNFVDVADRNLAEKQGVAKKIWPFVKLVTLSTGHVLLRHGLCLFDLPGYGDTSHLREAVINTFRRKADFEMVVVPSSRVATSTTHDRYLDLSLHIKGAKKMMVVMNKSDALINENNMSRQITQIEEEPFLSFTGRLGDLETLAEEDEQDPDVIAEKISKLVNEITVAYIERETDLFRTQLQEKGITELFSVAAMAYTTWKNRYRRNDSILSPEQSGIPALRRFLFLLPAKTNIRDYREHAFESLPALRNKAGCVAEKHVEDQCYADMRLDCKQSIPALGEDLKAIAANQVEMFVANPWSLSERKDISKDIRLLIWREWIHSKIHFSGFAKMIRERGIPVNGKYSGRNLNADLVTPMKKCIKQWHDKMSPRVQQLARRLNRPIFDILRSIAASIEASSADPALKVRALEALEDARRRIATARNTFTLELEKSLRENRIHFTTEIDIKCPIAKQMKPVYELAKGLTGRGVMERQRKSIADSTTPDGDNPNTNHTYPLVEVIEDKLVRRQKKGWNTCCDTFIAEVIAQLNDFSLATERLLIDDAYMTEEHKRVRDQLKGLLVEFDRSLKEVQRRFTGETEEPPEKKTKCQKPVEESAPPIAPSEVDPQTVMVPINVAPGWFRATFGEFN</sequence>
<dbReference type="EMBL" id="ML976061">
    <property type="protein sequence ID" value="KAF1940545.1"/>
    <property type="molecule type" value="Genomic_DNA"/>
</dbReference>
<evidence type="ECO:0000259" key="2">
    <source>
        <dbReference type="Pfam" id="PF00350"/>
    </source>
</evidence>
<keyword evidence="5" id="KW-1185">Reference proteome</keyword>
<accession>A0A6A5SIS1</accession>
<dbReference type="InterPro" id="IPR027417">
    <property type="entry name" value="P-loop_NTPase"/>
</dbReference>
<dbReference type="PANTHER" id="PTHR36681:SF3">
    <property type="entry name" value="NUCLEAR GTPASE, GERMINAL CENTER-ASSOCIATED, TANDEM DUPLICATE 3"/>
    <property type="match status" value="1"/>
</dbReference>
<reference evidence="4" key="1">
    <citation type="journal article" date="2020" name="Stud. Mycol.">
        <title>101 Dothideomycetes genomes: a test case for predicting lifestyles and emergence of pathogens.</title>
        <authorList>
            <person name="Haridas S."/>
            <person name="Albert R."/>
            <person name="Binder M."/>
            <person name="Bloem J."/>
            <person name="Labutti K."/>
            <person name="Salamov A."/>
            <person name="Andreopoulos B."/>
            <person name="Baker S."/>
            <person name="Barry K."/>
            <person name="Bills G."/>
            <person name="Bluhm B."/>
            <person name="Cannon C."/>
            <person name="Castanera R."/>
            <person name="Culley D."/>
            <person name="Daum C."/>
            <person name="Ezra D."/>
            <person name="Gonzalez J."/>
            <person name="Henrissat B."/>
            <person name="Kuo A."/>
            <person name="Liang C."/>
            <person name="Lipzen A."/>
            <person name="Lutzoni F."/>
            <person name="Magnuson J."/>
            <person name="Mondo S."/>
            <person name="Nolan M."/>
            <person name="Ohm R."/>
            <person name="Pangilinan J."/>
            <person name="Park H.-J."/>
            <person name="Ramirez L."/>
            <person name="Alfaro M."/>
            <person name="Sun H."/>
            <person name="Tritt A."/>
            <person name="Yoshinaga Y."/>
            <person name="Zwiers L.-H."/>
            <person name="Turgeon B."/>
            <person name="Goodwin S."/>
            <person name="Spatafora J."/>
            <person name="Crous P."/>
            <person name="Grigoriev I."/>
        </authorList>
    </citation>
    <scope>NUCLEOTIDE SEQUENCE</scope>
    <source>
        <strain evidence="4">CBS 161.51</strain>
    </source>
</reference>
<dbReference type="InterPro" id="IPR045063">
    <property type="entry name" value="Dynamin_N"/>
</dbReference>
<dbReference type="OrthoDB" id="3598281at2759"/>
<feature type="compositionally biased region" description="Basic and acidic residues" evidence="1">
    <location>
        <begin position="858"/>
        <end position="879"/>
    </location>
</feature>
<gene>
    <name evidence="4" type="ORF">EJ02DRAFT_227921</name>
</gene>
<dbReference type="Proteomes" id="UP000800038">
    <property type="component" value="Unassembled WGS sequence"/>
</dbReference>
<evidence type="ECO:0000313" key="4">
    <source>
        <dbReference type="EMBL" id="KAF1940545.1"/>
    </source>
</evidence>
<feature type="compositionally biased region" description="Basic and acidic residues" evidence="1">
    <location>
        <begin position="213"/>
        <end position="223"/>
    </location>
</feature>
<keyword evidence="4" id="KW-0378">Hydrolase</keyword>
<feature type="region of interest" description="Disordered" evidence="1">
    <location>
        <begin position="858"/>
        <end position="892"/>
    </location>
</feature>